<dbReference type="Proteomes" id="UP000010411">
    <property type="component" value="Unassembled WGS sequence"/>
</dbReference>
<evidence type="ECO:0000313" key="3">
    <source>
        <dbReference type="EMBL" id="EKX62400.1"/>
    </source>
</evidence>
<evidence type="ECO:0000256" key="1">
    <source>
        <dbReference type="SAM" id="MobiDB-lite"/>
    </source>
</evidence>
<accession>L1KPJ0</accession>
<gene>
    <name evidence="3" type="ORF">STRIP9103_02444</name>
</gene>
<dbReference type="InterPro" id="IPR054186">
    <property type="entry name" value="DUF6891"/>
</dbReference>
<sequence length="352" mass="38814">MGAPFAMPRDRVVSGACHGEGMKIYGGDPTGASELAVKVETENWQKHARITAERLRELVCRIGGEGDRFLVVQRIPDVPDVFIQVWHERTGADDGEYQLEYREGRDRFFGAVLTDRERVAEAMTGWARRVEGWDTGIEWTAVEHDAPEEVPELPDDVREEVEERIRELLRCGYDDRARLSEAAEEYLVDDGGPSRSGEAESGGERPVSSAQARQLVDRLWVERLAEQETWDGVTDPERITRAFETLQAEHAITARENFTCCRNCGTSEIGAESAEGARGFVFFHSQCTEGAAAGHGLMLLYGGFDGSAETTTAVGHEVVAALAAEGLSTEWDGDPGTAITVTPLDWRKRLVG</sequence>
<reference evidence="3 4" key="1">
    <citation type="submission" date="2012-11" db="EMBL/GenBank/DDBJ databases">
        <authorList>
            <person name="Huguet-Tapia J.C."/>
            <person name="Durkin A.S."/>
            <person name="Pettis G.S."/>
            <person name="Badger J.H."/>
        </authorList>
    </citation>
    <scope>NUCLEOTIDE SEQUENCE [LARGE SCALE GENOMIC DNA]</scope>
    <source>
        <strain evidence="3 4">91-03</strain>
    </source>
</reference>
<proteinExistence type="predicted"/>
<dbReference type="AlphaFoldDB" id="L1KPJ0"/>
<feature type="region of interest" description="Disordered" evidence="1">
    <location>
        <begin position="186"/>
        <end position="210"/>
    </location>
</feature>
<dbReference type="PATRIC" id="fig|698759.3.peg.6859"/>
<evidence type="ECO:0000313" key="4">
    <source>
        <dbReference type="Proteomes" id="UP000010411"/>
    </source>
</evidence>
<protein>
    <recommendedName>
        <fullName evidence="2">DUF6891 domain-containing protein</fullName>
    </recommendedName>
</protein>
<evidence type="ECO:0000259" key="2">
    <source>
        <dbReference type="Pfam" id="PF21831"/>
    </source>
</evidence>
<dbReference type="Pfam" id="PF21831">
    <property type="entry name" value="DUF6891"/>
    <property type="match status" value="1"/>
</dbReference>
<organism evidence="3 4">
    <name type="scientific">Streptomyces ipomoeae 91-03</name>
    <dbReference type="NCBI Taxonomy" id="698759"/>
    <lineage>
        <taxon>Bacteria</taxon>
        <taxon>Bacillati</taxon>
        <taxon>Actinomycetota</taxon>
        <taxon>Actinomycetes</taxon>
        <taxon>Kitasatosporales</taxon>
        <taxon>Streptomycetaceae</taxon>
        <taxon>Streptomyces</taxon>
    </lineage>
</organism>
<keyword evidence="4" id="KW-1185">Reference proteome</keyword>
<comment type="caution">
    <text evidence="3">The sequence shown here is derived from an EMBL/GenBank/DDBJ whole genome shotgun (WGS) entry which is preliminary data.</text>
</comment>
<feature type="domain" description="DUF6891" evidence="2">
    <location>
        <begin position="155"/>
        <end position="350"/>
    </location>
</feature>
<dbReference type="EMBL" id="AEJC01000517">
    <property type="protein sequence ID" value="EKX62400.1"/>
    <property type="molecule type" value="Genomic_DNA"/>
</dbReference>
<name>L1KPJ0_9ACTN</name>